<keyword evidence="3 6" id="KW-0812">Transmembrane</keyword>
<evidence type="ECO:0000313" key="7">
    <source>
        <dbReference type="EMBL" id="ALA98479.1"/>
    </source>
</evidence>
<dbReference type="SUPFAM" id="SSF140478">
    <property type="entry name" value="LemA-like"/>
    <property type="match status" value="1"/>
</dbReference>
<protein>
    <submittedName>
        <fullName evidence="7">LemA family protein</fullName>
    </submittedName>
</protein>
<evidence type="ECO:0000313" key="8">
    <source>
        <dbReference type="Proteomes" id="UP000062963"/>
    </source>
</evidence>
<dbReference type="PANTHER" id="PTHR34478:SF1">
    <property type="entry name" value="PROTEIN LEMA"/>
    <property type="match status" value="1"/>
</dbReference>
<dbReference type="AlphaFoldDB" id="A0A0K2JIQ5"/>
<dbReference type="EMBL" id="CP010899">
    <property type="protein sequence ID" value="ALA98479.1"/>
    <property type="molecule type" value="Genomic_DNA"/>
</dbReference>
<dbReference type="STRING" id="273035.SKUN_001622"/>
<evidence type="ECO:0000256" key="1">
    <source>
        <dbReference type="ARBA" id="ARBA00004167"/>
    </source>
</evidence>
<comment type="similarity">
    <text evidence="2">Belongs to the LemA family.</text>
</comment>
<dbReference type="Gene3D" id="1.20.1440.20">
    <property type="entry name" value="LemA-like domain"/>
    <property type="match status" value="1"/>
</dbReference>
<comment type="subcellular location">
    <subcellularLocation>
        <location evidence="1">Membrane</location>
        <topology evidence="1">Single-pass membrane protein</topology>
    </subcellularLocation>
</comment>
<dbReference type="InterPro" id="IPR023353">
    <property type="entry name" value="LemA-like_dom_sf"/>
</dbReference>
<dbReference type="PATRIC" id="fig|273035.7.peg.1999"/>
<organism evidence="7 8">
    <name type="scientific">Spiroplasma kunkelii CR2-3x</name>
    <dbReference type="NCBI Taxonomy" id="273035"/>
    <lineage>
        <taxon>Bacteria</taxon>
        <taxon>Bacillati</taxon>
        <taxon>Mycoplasmatota</taxon>
        <taxon>Mollicutes</taxon>
        <taxon>Entomoplasmatales</taxon>
        <taxon>Spiroplasmataceae</taxon>
        <taxon>Spiroplasma</taxon>
    </lineage>
</organism>
<keyword evidence="8" id="KW-1185">Reference proteome</keyword>
<dbReference type="OrthoDB" id="384498at2"/>
<accession>A0A0K2JIQ5</accession>
<proteinExistence type="inferred from homology"/>
<name>A0A0K2JIQ5_SPIKU</name>
<keyword evidence="4 6" id="KW-1133">Transmembrane helix</keyword>
<dbReference type="PANTHER" id="PTHR34478">
    <property type="entry name" value="PROTEIN LEMA"/>
    <property type="match status" value="1"/>
</dbReference>
<reference evidence="7 8" key="1">
    <citation type="journal article" date="2015" name="Genome Announc.">
        <title>Complete Genome Sequence of Spiroplasma kunkelii Strain CR2-3x, Causal Agent of Corn Stunt Disease in Zea mays L.</title>
        <authorList>
            <person name="Davis R.E."/>
            <person name="Shao J."/>
            <person name="Dally E.L."/>
            <person name="Zhao Y."/>
            <person name="Gasparich G.E."/>
            <person name="Gaynor B.J."/>
            <person name="Athey J.C."/>
            <person name="Harrison N.A."/>
            <person name="Donofrio N."/>
        </authorList>
    </citation>
    <scope>NUCLEOTIDE SEQUENCE [LARGE SCALE GENOMIC DNA]</scope>
    <source>
        <strain evidence="7 8">CR2-3x</strain>
    </source>
</reference>
<evidence type="ECO:0000256" key="6">
    <source>
        <dbReference type="SAM" id="Phobius"/>
    </source>
</evidence>
<evidence type="ECO:0000256" key="4">
    <source>
        <dbReference type="ARBA" id="ARBA00022989"/>
    </source>
</evidence>
<dbReference type="KEGG" id="skn:SKUN_001622"/>
<gene>
    <name evidence="7" type="ORF">SKUN_001622</name>
</gene>
<dbReference type="Proteomes" id="UP000062963">
    <property type="component" value="Chromosome"/>
</dbReference>
<evidence type="ECO:0000256" key="2">
    <source>
        <dbReference type="ARBA" id="ARBA00008854"/>
    </source>
</evidence>
<dbReference type="InterPro" id="IPR007156">
    <property type="entry name" value="MamQ_LemA"/>
</dbReference>
<evidence type="ECO:0000256" key="5">
    <source>
        <dbReference type="ARBA" id="ARBA00023136"/>
    </source>
</evidence>
<keyword evidence="5 6" id="KW-0472">Membrane</keyword>
<feature type="transmembrane region" description="Helical" evidence="6">
    <location>
        <begin position="22"/>
        <end position="40"/>
    </location>
</feature>
<dbReference type="GO" id="GO:0016020">
    <property type="term" value="C:membrane"/>
    <property type="evidence" value="ECO:0007669"/>
    <property type="project" value="UniProtKB-SubCell"/>
</dbReference>
<sequence length="204" mass="23332">MRYNPTVNNAEVPATSSFWGKLFVYIWFILIIPIFLFILSRNNLIRNKEKIEETASDIDVQLKRRIDMLTKLIDSTKQYMKYEKDTLTAVVELRSQANKNLNVKELEQVNNAVTSQAGKINVLLENYPDLKANNSVIELQAGIRDCEDNIAAARRFYNSVVRDFNGSLKTWPSNVTASSLKLSTFLYFEANAADRQDVKIDLGQ</sequence>
<evidence type="ECO:0000256" key="3">
    <source>
        <dbReference type="ARBA" id="ARBA00022692"/>
    </source>
</evidence>
<dbReference type="Pfam" id="PF04011">
    <property type="entry name" value="LemA"/>
    <property type="match status" value="1"/>
</dbReference>